<dbReference type="EMBL" id="CP038462">
    <property type="protein sequence ID" value="QCC76827.1"/>
    <property type="molecule type" value="Genomic_DNA"/>
</dbReference>
<dbReference type="RefSeq" id="WP_135831875.1">
    <property type="nucleotide sequence ID" value="NZ_CP038462.1"/>
</dbReference>
<organism evidence="1 2">
    <name type="scientific">Nocardioides daphniae</name>
    <dbReference type="NCBI Taxonomy" id="402297"/>
    <lineage>
        <taxon>Bacteria</taxon>
        <taxon>Bacillati</taxon>
        <taxon>Actinomycetota</taxon>
        <taxon>Actinomycetes</taxon>
        <taxon>Propionibacteriales</taxon>
        <taxon>Nocardioidaceae</taxon>
        <taxon>Nocardioides</taxon>
    </lineage>
</organism>
<evidence type="ECO:0000313" key="1">
    <source>
        <dbReference type="EMBL" id="QCC76827.1"/>
    </source>
</evidence>
<name>A0A4V1CWC9_9ACTN</name>
<dbReference type="Proteomes" id="UP000297025">
    <property type="component" value="Chromosome"/>
</dbReference>
<dbReference type="KEGG" id="ndp:E2C04_05640"/>
<sequence>MDPFTLGMLTAALGDLVARAISRTWHVLTDDSPQVALPPPDSTFAVDFLDEVILTEAQFRKITQVLNHPNILMLVEAACYIRALYPSEAQAEQFADLKKSFENVFSAAIDNESIFEYQIEPLWTALVERIDELLPEESSGALSSEERNQLLERKATIPIPGGLASHPRWLRRYLEVATVANIALLSRVAERAREIRSQAAGRFGNMDLHHSLESHPDKTLGDLYIQRDLQTLDGENVSTREAIGLGRRVRAVVTGTLATGKAH</sequence>
<protein>
    <submittedName>
        <fullName evidence="1">Uncharacterized protein</fullName>
    </submittedName>
</protein>
<gene>
    <name evidence="1" type="ORF">E2C04_05640</name>
</gene>
<evidence type="ECO:0000313" key="2">
    <source>
        <dbReference type="Proteomes" id="UP000297025"/>
    </source>
</evidence>
<reference evidence="1 2" key="1">
    <citation type="journal article" date="2008" name="Int. J. Syst. Evol. Microbiol.">
        <title>Nocardioides daphniae sp. nov., isolated from Daphnia cucullata (Crustacea: Cladocera).</title>
        <authorList>
            <person name="Toth E.M."/>
            <person name="Keki Z."/>
            <person name="Homonnay Z.G."/>
            <person name="Borsodi A.K."/>
            <person name="Marialigeti K."/>
            <person name="Schumann P."/>
        </authorList>
    </citation>
    <scope>NUCLEOTIDE SEQUENCE [LARGE SCALE GENOMIC DNA]</scope>
    <source>
        <strain evidence="1 2">JCM 16608</strain>
    </source>
</reference>
<dbReference type="AlphaFoldDB" id="A0A4V1CWC9"/>
<proteinExistence type="predicted"/>
<accession>A0A4V1CWC9</accession>